<feature type="compositionally biased region" description="Basic and acidic residues" evidence="1">
    <location>
        <begin position="560"/>
        <end position="578"/>
    </location>
</feature>
<accession>A0AAQ5Y1L3</accession>
<dbReference type="GeneTree" id="ENSGT00980000199119"/>
<reference evidence="2" key="3">
    <citation type="submission" date="2025-09" db="UniProtKB">
        <authorList>
            <consortium name="Ensembl"/>
        </authorList>
    </citation>
    <scope>IDENTIFICATION</scope>
</reference>
<reference evidence="2" key="2">
    <citation type="submission" date="2025-08" db="UniProtKB">
        <authorList>
            <consortium name="Ensembl"/>
        </authorList>
    </citation>
    <scope>IDENTIFICATION</scope>
</reference>
<dbReference type="InterPro" id="IPR053309">
    <property type="entry name" value="Balbiani_Body_Formation"/>
</dbReference>
<dbReference type="RefSeq" id="XP_035805348.2">
    <property type="nucleotide sequence ID" value="XM_035949455.2"/>
</dbReference>
<reference evidence="2 3" key="1">
    <citation type="submission" date="2022-01" db="EMBL/GenBank/DDBJ databases">
        <title>A chromosome-scale genome assembly of the false clownfish, Amphiprion ocellaris.</title>
        <authorList>
            <person name="Ryu T."/>
        </authorList>
    </citation>
    <scope>NUCLEOTIDE SEQUENCE [LARGE SCALE GENOMIC DNA]</scope>
</reference>
<evidence type="ECO:0000256" key="1">
    <source>
        <dbReference type="SAM" id="MobiDB-lite"/>
    </source>
</evidence>
<evidence type="ECO:0000313" key="3">
    <source>
        <dbReference type="Proteomes" id="UP001501940"/>
    </source>
</evidence>
<feature type="compositionally biased region" description="Polar residues" evidence="1">
    <location>
        <begin position="609"/>
        <end position="640"/>
    </location>
</feature>
<feature type="region of interest" description="Disordered" evidence="1">
    <location>
        <begin position="598"/>
        <end position="640"/>
    </location>
</feature>
<feature type="compositionally biased region" description="Polar residues" evidence="1">
    <location>
        <begin position="158"/>
        <end position="170"/>
    </location>
</feature>
<feature type="region of interest" description="Disordered" evidence="1">
    <location>
        <begin position="1"/>
        <end position="26"/>
    </location>
</feature>
<name>A0AAQ5Y1L3_AMPOC</name>
<sequence>MAMAAGGNRPPPAHPGHNGGNLPSHVNSVMANAMQQDPRLQYISQNPGSSSHPQHPVFARPVFYIPTPPPPPFLHYQWPMPLSYNPFACFPGYGMAMPPLPLPPYLEAPGYVLPQPHIQPVDYRRLLRPQVHTPFYQNPRIHLPHTVPVRETVNCEVQTEPTQRGISGNNAGFPLVSSDSGNATVSNSPSSSSSRSEKQSSTEVEDYTLRHCNAKDSQVNRACTNNTVRHDFNIIHPTGTNTVQSYIRSTQESQICKDNIGQVPPLISLSGNGLSNMWLANSPGSVVPVCTSSQREDEIVKERRISVPDILMSWGGCTSQTAVLKTADKELPQNTDQLPSYETEAEHEKSVYLSPTEIKNASVVAEGIDVNNDAEGIFSSDCEMLKILRLPCPVFEPLSESRNSEPMELVGFASHCLIYRDELLHSGNTSHRLLDKEEENGKETKPQDNTTETIPYQMSLSSCQIKSKMNESVWSVESLAPFIPTKEWLLQNNVLEPKLTEVTEETENKRLSTQNDNLITKASKERRPTRRLSSSDFVPMSESCLIFSTPADKPNPSTKPEADHETVSENRGPEHDHNMAPSENNPLTSMILLQSKDVSPSCEDCMDENGSSEPGASQSPNQESVFVNEQQEKSPCSSQTEAFPLNSAAEEKISFTSQLIRQHGMDMKVDGACVVVSQVRNKELCIPVVDQKMAEVSPSKRHLVDCGIQCTELLELKCPCERLGSVGPSERHPLKYSDLMKENNGTTAVFFMNGLVQKNLKRNGQRKNRGHGNGWNSLVKAQQEAYNGYSGKPGKSKGGIKGSP</sequence>
<dbReference type="Proteomes" id="UP001501940">
    <property type="component" value="Chromosome 10"/>
</dbReference>
<proteinExistence type="predicted"/>
<evidence type="ECO:0000313" key="2">
    <source>
        <dbReference type="Ensembl" id="ENSAOCP00000045480.1"/>
    </source>
</evidence>
<feature type="region of interest" description="Disordered" evidence="1">
    <location>
        <begin position="158"/>
        <end position="204"/>
    </location>
</feature>
<dbReference type="Ensembl" id="ENSAOCT00000069544.1">
    <property type="protein sequence ID" value="ENSAOCP00000045480.1"/>
    <property type="gene ID" value="ENSAOCG00000032865.1"/>
</dbReference>
<feature type="compositionally biased region" description="Polar residues" evidence="1">
    <location>
        <begin position="511"/>
        <end position="520"/>
    </location>
</feature>
<protein>
    <submittedName>
        <fullName evidence="2">Uncharacterized protein</fullName>
    </submittedName>
</protein>
<dbReference type="GeneID" id="111570368"/>
<keyword evidence="3" id="KW-1185">Reference proteome</keyword>
<dbReference type="KEGG" id="aoce:111570368"/>
<dbReference type="PANTHER" id="PTHR38654:SF1">
    <property type="entry name" value="BUCKY BALL"/>
    <property type="match status" value="1"/>
</dbReference>
<dbReference type="PANTHER" id="PTHR38654">
    <property type="entry name" value="BUCKY BALL-RELATED"/>
    <property type="match status" value="1"/>
</dbReference>
<feature type="region of interest" description="Disordered" evidence="1">
    <location>
        <begin position="503"/>
        <end position="585"/>
    </location>
</feature>
<dbReference type="AlphaFoldDB" id="A0AAQ5Y1L3"/>
<organism evidence="2 3">
    <name type="scientific">Amphiprion ocellaris</name>
    <name type="common">Clown anemonefish</name>
    <dbReference type="NCBI Taxonomy" id="80972"/>
    <lineage>
        <taxon>Eukaryota</taxon>
        <taxon>Metazoa</taxon>
        <taxon>Chordata</taxon>
        <taxon>Craniata</taxon>
        <taxon>Vertebrata</taxon>
        <taxon>Euteleostomi</taxon>
        <taxon>Actinopterygii</taxon>
        <taxon>Neopterygii</taxon>
        <taxon>Teleostei</taxon>
        <taxon>Neoteleostei</taxon>
        <taxon>Acanthomorphata</taxon>
        <taxon>Ovalentaria</taxon>
        <taxon>Pomacentridae</taxon>
        <taxon>Amphiprion</taxon>
    </lineage>
</organism>
<dbReference type="CTD" id="100537720"/>